<evidence type="ECO:0000256" key="1">
    <source>
        <dbReference type="SAM" id="SignalP"/>
    </source>
</evidence>
<name>A0A915YE87_9BACT</name>
<dbReference type="KEGG" id="aup:AsAng_0022210"/>
<dbReference type="AlphaFoldDB" id="A0A915YE87"/>
<reference evidence="2" key="1">
    <citation type="submission" date="2022-09" db="EMBL/GenBank/DDBJ databases">
        <title>Aureispira anguillicida sp. nov., isolated from Leptocephalus of Japanese eel Anguilla japonica.</title>
        <authorList>
            <person name="Yuasa K."/>
            <person name="Mekata T."/>
            <person name="Ikunari K."/>
        </authorList>
    </citation>
    <scope>NUCLEOTIDE SEQUENCE</scope>
    <source>
        <strain evidence="2">EL160426</strain>
    </source>
</reference>
<feature type="signal peptide" evidence="1">
    <location>
        <begin position="1"/>
        <end position="22"/>
    </location>
</feature>
<organism evidence="2 3">
    <name type="scientific">Aureispira anguillae</name>
    <dbReference type="NCBI Taxonomy" id="2864201"/>
    <lineage>
        <taxon>Bacteria</taxon>
        <taxon>Pseudomonadati</taxon>
        <taxon>Bacteroidota</taxon>
        <taxon>Saprospiria</taxon>
        <taxon>Saprospirales</taxon>
        <taxon>Saprospiraceae</taxon>
        <taxon>Aureispira</taxon>
    </lineage>
</organism>
<evidence type="ECO:0000313" key="3">
    <source>
        <dbReference type="Proteomes" id="UP001060919"/>
    </source>
</evidence>
<protein>
    <recommendedName>
        <fullName evidence="4">Lipoprotein</fullName>
    </recommendedName>
</protein>
<dbReference type="EMBL" id="AP026867">
    <property type="protein sequence ID" value="BDS11507.1"/>
    <property type="molecule type" value="Genomic_DNA"/>
</dbReference>
<dbReference type="Proteomes" id="UP001060919">
    <property type="component" value="Chromosome"/>
</dbReference>
<keyword evidence="1" id="KW-0732">Signal</keyword>
<proteinExistence type="predicted"/>
<evidence type="ECO:0008006" key="4">
    <source>
        <dbReference type="Google" id="ProtNLM"/>
    </source>
</evidence>
<sequence length="228" mass="26781">MNKILSLLFILAFINLSCNNSADNNQLSHDNESKPDIDKSVSKHSVPLKKLLADSKEKFPFEHLEIEPFSFFKTFRLHESSKNAFYIKLGENDKFFEIEIYELKNKEWFLIAKNDILEADYFQFDLKIEDYNFDGFKDFYIQTNASNGLTLSHGYLLVYDKEKNRLLPLPYGFLHSNIRPDRSSKNVKSDEKIMCKEDGDWAYCEKTLKWEKDSLIEINKTCPCTPEL</sequence>
<evidence type="ECO:0000313" key="2">
    <source>
        <dbReference type="EMBL" id="BDS11507.1"/>
    </source>
</evidence>
<dbReference type="RefSeq" id="WP_264792677.1">
    <property type="nucleotide sequence ID" value="NZ_AP026867.1"/>
</dbReference>
<accession>A0A915YE87</accession>
<keyword evidence="3" id="KW-1185">Reference proteome</keyword>
<gene>
    <name evidence="2" type="ORF">AsAng_0022210</name>
</gene>
<feature type="chain" id="PRO_5037276844" description="Lipoprotein" evidence="1">
    <location>
        <begin position="23"/>
        <end position="228"/>
    </location>
</feature>